<dbReference type="EMBL" id="SJST01000008">
    <property type="protein sequence ID" value="TCD11813.1"/>
    <property type="molecule type" value="Genomic_DNA"/>
</dbReference>
<gene>
    <name evidence="1" type="ORF">E0D97_15865</name>
</gene>
<sequence length="148" mass="16290">MLFLGAVAADADTLTYENERFGTSISFPADVFDRIDPAPSNGDGRTFVSSDDAELIVFARRKADGVTVQSLLKQLVDVASANGIPATYKASGKNWLVVSGYDDNIIYYERHEFGSNGVIHTMTMRYPVRFRDKYDPFVGPIARSLDGP</sequence>
<accession>A0A4R0P4J2</accession>
<keyword evidence="2" id="KW-1185">Reference proteome</keyword>
<evidence type="ECO:0000313" key="1">
    <source>
        <dbReference type="EMBL" id="TCD11813.1"/>
    </source>
</evidence>
<name>A0A4R0P4J2_9HYPH</name>
<reference evidence="1 2" key="1">
    <citation type="journal article" date="2015" name="Antonie Van Leeuwenhoek">
        <title>Oricola cellulosilytica gen. nov., sp. nov., a cellulose-degrading bacterium of the family Phyllobacteriaceae isolated from surface seashore water, and emended descriptions of Mesorhizobium loti and Phyllobacterium myrsinacearum.</title>
        <authorList>
            <person name="Hameed A."/>
            <person name="Shahina M."/>
            <person name="Lai W.A."/>
            <person name="Lin S.Y."/>
            <person name="Young L.S."/>
            <person name="Liu Y.C."/>
            <person name="Hsu Y.H."/>
            <person name="Young C.C."/>
        </authorList>
    </citation>
    <scope>NUCLEOTIDE SEQUENCE [LARGE SCALE GENOMIC DNA]</scope>
    <source>
        <strain evidence="1 2">KCTC 52183</strain>
    </source>
</reference>
<proteinExistence type="predicted"/>
<dbReference type="AlphaFoldDB" id="A0A4R0P4J2"/>
<organism evidence="1 2">
    <name type="scientific">Oricola cellulosilytica</name>
    <dbReference type="NCBI Taxonomy" id="1429082"/>
    <lineage>
        <taxon>Bacteria</taxon>
        <taxon>Pseudomonadati</taxon>
        <taxon>Pseudomonadota</taxon>
        <taxon>Alphaproteobacteria</taxon>
        <taxon>Hyphomicrobiales</taxon>
        <taxon>Ahrensiaceae</taxon>
        <taxon>Oricola</taxon>
    </lineage>
</organism>
<dbReference type="Proteomes" id="UP000291301">
    <property type="component" value="Unassembled WGS sequence"/>
</dbReference>
<dbReference type="RefSeq" id="WP_131570760.1">
    <property type="nucleotide sequence ID" value="NZ_SJST01000008.1"/>
</dbReference>
<comment type="caution">
    <text evidence="1">The sequence shown here is derived from an EMBL/GenBank/DDBJ whole genome shotgun (WGS) entry which is preliminary data.</text>
</comment>
<evidence type="ECO:0000313" key="2">
    <source>
        <dbReference type="Proteomes" id="UP000291301"/>
    </source>
</evidence>
<protein>
    <submittedName>
        <fullName evidence="1">Uncharacterized protein</fullName>
    </submittedName>
</protein>
<dbReference type="OrthoDB" id="996425at2"/>